<dbReference type="GeneID" id="54546492"/>
<evidence type="ECO:0000313" key="3">
    <source>
        <dbReference type="Proteomes" id="UP000800097"/>
    </source>
</evidence>
<dbReference type="OrthoDB" id="152248at2759"/>
<dbReference type="PANTHER" id="PTHR38847:SF1">
    <property type="entry name" value="PSEUDOURIDINE SYNTHASE RSUA_RLUA-LIKE DOMAIN-CONTAINING PROTEIN"/>
    <property type="match status" value="1"/>
</dbReference>
<protein>
    <recommendedName>
        <fullName evidence="4">Secreted protein</fullName>
    </recommendedName>
</protein>
<keyword evidence="1" id="KW-0732">Signal</keyword>
<gene>
    <name evidence="2" type="ORF">EI97DRAFT_158900</name>
</gene>
<dbReference type="Pfam" id="PF14273">
    <property type="entry name" value="DUF4360"/>
    <property type="match status" value="1"/>
</dbReference>
<feature type="chain" id="PRO_5025629383" description="Secreted protein" evidence="1">
    <location>
        <begin position="25"/>
        <end position="202"/>
    </location>
</feature>
<evidence type="ECO:0000256" key="1">
    <source>
        <dbReference type="SAM" id="SignalP"/>
    </source>
</evidence>
<proteinExistence type="predicted"/>
<feature type="signal peptide" evidence="1">
    <location>
        <begin position="1"/>
        <end position="24"/>
    </location>
</feature>
<organism evidence="2 3">
    <name type="scientific">Westerdykella ornata</name>
    <dbReference type="NCBI Taxonomy" id="318751"/>
    <lineage>
        <taxon>Eukaryota</taxon>
        <taxon>Fungi</taxon>
        <taxon>Dikarya</taxon>
        <taxon>Ascomycota</taxon>
        <taxon>Pezizomycotina</taxon>
        <taxon>Dothideomycetes</taxon>
        <taxon>Pleosporomycetidae</taxon>
        <taxon>Pleosporales</taxon>
        <taxon>Sporormiaceae</taxon>
        <taxon>Westerdykella</taxon>
    </lineage>
</organism>
<accession>A0A6A6JB27</accession>
<keyword evidence="3" id="KW-1185">Reference proteome</keyword>
<evidence type="ECO:0008006" key="4">
    <source>
        <dbReference type="Google" id="ProtNLM"/>
    </source>
</evidence>
<dbReference type="PANTHER" id="PTHR38847">
    <property type="match status" value="1"/>
</dbReference>
<sequence length="202" mass="21434">MKYTFTAVALAALSLASPVPDAAAASPPSFKITDVIHGGSGCPQGSIDIDFSDSKILPIRFSKDFTASVGPNVPAEESRKNCQLNIALKYSPGYQYSVYSADYSGWGDLDAGVKGSVKANYYFSGETAQCSTELELNGPFSGRYTKHDDVQLSVWSPCGGDSALNVNAQVALTPLGKGAGTLVAVKESAKFTHSLYIKWRQC</sequence>
<dbReference type="AlphaFoldDB" id="A0A6A6JB27"/>
<dbReference type="InterPro" id="IPR025649">
    <property type="entry name" value="DUF4360"/>
</dbReference>
<dbReference type="RefSeq" id="XP_033651006.1">
    <property type="nucleotide sequence ID" value="XM_033793317.1"/>
</dbReference>
<reference evidence="2" key="1">
    <citation type="journal article" date="2020" name="Stud. Mycol.">
        <title>101 Dothideomycetes genomes: a test case for predicting lifestyles and emergence of pathogens.</title>
        <authorList>
            <person name="Haridas S."/>
            <person name="Albert R."/>
            <person name="Binder M."/>
            <person name="Bloem J."/>
            <person name="Labutti K."/>
            <person name="Salamov A."/>
            <person name="Andreopoulos B."/>
            <person name="Baker S."/>
            <person name="Barry K."/>
            <person name="Bills G."/>
            <person name="Bluhm B."/>
            <person name="Cannon C."/>
            <person name="Castanera R."/>
            <person name="Culley D."/>
            <person name="Daum C."/>
            <person name="Ezra D."/>
            <person name="Gonzalez J."/>
            <person name="Henrissat B."/>
            <person name="Kuo A."/>
            <person name="Liang C."/>
            <person name="Lipzen A."/>
            <person name="Lutzoni F."/>
            <person name="Magnuson J."/>
            <person name="Mondo S."/>
            <person name="Nolan M."/>
            <person name="Ohm R."/>
            <person name="Pangilinan J."/>
            <person name="Park H.-J."/>
            <person name="Ramirez L."/>
            <person name="Alfaro M."/>
            <person name="Sun H."/>
            <person name="Tritt A."/>
            <person name="Yoshinaga Y."/>
            <person name="Zwiers L.-H."/>
            <person name="Turgeon B."/>
            <person name="Goodwin S."/>
            <person name="Spatafora J."/>
            <person name="Crous P."/>
            <person name="Grigoriev I."/>
        </authorList>
    </citation>
    <scope>NUCLEOTIDE SEQUENCE</scope>
    <source>
        <strain evidence="2">CBS 379.55</strain>
    </source>
</reference>
<dbReference type="EMBL" id="ML986510">
    <property type="protein sequence ID" value="KAF2273467.1"/>
    <property type="molecule type" value="Genomic_DNA"/>
</dbReference>
<name>A0A6A6JB27_WESOR</name>
<dbReference type="Proteomes" id="UP000800097">
    <property type="component" value="Unassembled WGS sequence"/>
</dbReference>
<evidence type="ECO:0000313" key="2">
    <source>
        <dbReference type="EMBL" id="KAF2273467.1"/>
    </source>
</evidence>